<evidence type="ECO:0000259" key="1">
    <source>
        <dbReference type="SMART" id="SM01321"/>
    </source>
</evidence>
<feature type="domain" description="Transposase IS200-like" evidence="1">
    <location>
        <begin position="11"/>
        <end position="129"/>
    </location>
</feature>
<organism evidence="2 3">
    <name type="scientific">Thiocapsa imhoffii</name>
    <dbReference type="NCBI Taxonomy" id="382777"/>
    <lineage>
        <taxon>Bacteria</taxon>
        <taxon>Pseudomonadati</taxon>
        <taxon>Pseudomonadota</taxon>
        <taxon>Gammaproteobacteria</taxon>
        <taxon>Chromatiales</taxon>
        <taxon>Chromatiaceae</taxon>
        <taxon>Thiocapsa</taxon>
    </lineage>
</organism>
<dbReference type="PANTHER" id="PTHR33360:SF2">
    <property type="entry name" value="TRANSPOSASE FOR INSERTION SEQUENCE ELEMENT IS200"/>
    <property type="match status" value="1"/>
</dbReference>
<dbReference type="InterPro" id="IPR002686">
    <property type="entry name" value="Transposase_17"/>
</dbReference>
<evidence type="ECO:0000313" key="2">
    <source>
        <dbReference type="EMBL" id="MBK1646721.1"/>
    </source>
</evidence>
<dbReference type="Proteomes" id="UP001138802">
    <property type="component" value="Unassembled WGS sequence"/>
</dbReference>
<gene>
    <name evidence="2" type="ORF">CKO25_19170</name>
</gene>
<dbReference type="PANTHER" id="PTHR33360">
    <property type="entry name" value="TRANSPOSASE FOR INSERTION SEQUENCE ELEMENT IS200"/>
    <property type="match status" value="1"/>
</dbReference>
<evidence type="ECO:0000313" key="3">
    <source>
        <dbReference type="Proteomes" id="UP001138802"/>
    </source>
</evidence>
<protein>
    <submittedName>
        <fullName evidence="2">IS200/IS605 family transposase</fullName>
    </submittedName>
</protein>
<dbReference type="GO" id="GO:0003677">
    <property type="term" value="F:DNA binding"/>
    <property type="evidence" value="ECO:0007669"/>
    <property type="project" value="InterPro"/>
</dbReference>
<dbReference type="SUPFAM" id="SSF143422">
    <property type="entry name" value="Transposase IS200-like"/>
    <property type="match status" value="1"/>
</dbReference>
<accession>A0A9X0WLH4</accession>
<dbReference type="GO" id="GO:0004803">
    <property type="term" value="F:transposase activity"/>
    <property type="evidence" value="ECO:0007669"/>
    <property type="project" value="InterPro"/>
</dbReference>
<dbReference type="RefSeq" id="WP_200389546.1">
    <property type="nucleotide sequence ID" value="NZ_NRSD01000032.1"/>
</dbReference>
<dbReference type="EMBL" id="NRSD01000032">
    <property type="protein sequence ID" value="MBK1646721.1"/>
    <property type="molecule type" value="Genomic_DNA"/>
</dbReference>
<proteinExistence type="predicted"/>
<reference evidence="2 3" key="1">
    <citation type="journal article" date="2020" name="Microorganisms">
        <title>Osmotic Adaptation and Compatible Solute Biosynthesis of Phototrophic Bacteria as Revealed from Genome Analyses.</title>
        <authorList>
            <person name="Imhoff J.F."/>
            <person name="Rahn T."/>
            <person name="Kunzel S."/>
            <person name="Keller A."/>
            <person name="Neulinger S.C."/>
        </authorList>
    </citation>
    <scope>NUCLEOTIDE SEQUENCE [LARGE SCALE GENOMIC DNA]</scope>
    <source>
        <strain evidence="2 3">DSM 21303</strain>
    </source>
</reference>
<dbReference type="InterPro" id="IPR036515">
    <property type="entry name" value="Transposase_17_sf"/>
</dbReference>
<name>A0A9X0WLH4_9GAMM</name>
<dbReference type="NCBIfam" id="NF033573">
    <property type="entry name" value="transpos_IS200"/>
    <property type="match status" value="1"/>
</dbReference>
<dbReference type="AlphaFoldDB" id="A0A9X0WLH4"/>
<keyword evidence="3" id="KW-1185">Reference proteome</keyword>
<sequence>MDDFESLSHSKWECKYYVVFIPKYRRRVLYGQLRAHLGEVFHRLARQKERRIEAGHLMSDHVHMLMSIPPKYAVSQVIGFIKGNSAIHLARVYSERQRNFAGQHFWARGYFVSTVGRDEATIREYIQHQEREDQHLDQLRLWR</sequence>
<dbReference type="GO" id="GO:0006313">
    <property type="term" value="P:DNA transposition"/>
    <property type="evidence" value="ECO:0007669"/>
    <property type="project" value="InterPro"/>
</dbReference>
<dbReference type="Gene3D" id="3.30.70.1290">
    <property type="entry name" value="Transposase IS200-like"/>
    <property type="match status" value="1"/>
</dbReference>
<dbReference type="SMART" id="SM01321">
    <property type="entry name" value="Y1_Tnp"/>
    <property type="match status" value="1"/>
</dbReference>
<comment type="caution">
    <text evidence="2">The sequence shown here is derived from an EMBL/GenBank/DDBJ whole genome shotgun (WGS) entry which is preliminary data.</text>
</comment>
<dbReference type="Pfam" id="PF01797">
    <property type="entry name" value="Y1_Tnp"/>
    <property type="match status" value="1"/>
</dbReference>